<reference evidence="2" key="1">
    <citation type="submission" date="2021-01" db="EMBL/GenBank/DDBJ databases">
        <authorList>
            <person name="Corre E."/>
            <person name="Pelletier E."/>
            <person name="Niang G."/>
            <person name="Scheremetjew M."/>
            <person name="Finn R."/>
            <person name="Kale V."/>
            <person name="Holt S."/>
            <person name="Cochrane G."/>
            <person name="Meng A."/>
            <person name="Brown T."/>
            <person name="Cohen L."/>
        </authorList>
    </citation>
    <scope>NUCLEOTIDE SEQUENCE</scope>
    <source>
        <strain evidence="2">OF101</strain>
    </source>
</reference>
<protein>
    <submittedName>
        <fullName evidence="2">Uncharacterized protein</fullName>
    </submittedName>
</protein>
<keyword evidence="1" id="KW-0472">Membrane</keyword>
<feature type="transmembrane region" description="Helical" evidence="1">
    <location>
        <begin position="116"/>
        <end position="141"/>
    </location>
</feature>
<accession>A0A7S1REM8</accession>
<feature type="transmembrane region" description="Helical" evidence="1">
    <location>
        <begin position="49"/>
        <end position="69"/>
    </location>
</feature>
<feature type="transmembrane region" description="Helical" evidence="1">
    <location>
        <begin position="204"/>
        <end position="222"/>
    </location>
</feature>
<proteinExistence type="predicted"/>
<feature type="transmembrane region" description="Helical" evidence="1">
    <location>
        <begin position="162"/>
        <end position="184"/>
    </location>
</feature>
<evidence type="ECO:0000313" key="2">
    <source>
        <dbReference type="EMBL" id="CAD9163804.1"/>
    </source>
</evidence>
<keyword evidence="1" id="KW-1133">Transmembrane helix</keyword>
<organism evidence="2">
    <name type="scientific">Alexandrium catenella</name>
    <name type="common">Red tide dinoflagellate</name>
    <name type="synonym">Gonyaulax catenella</name>
    <dbReference type="NCBI Taxonomy" id="2925"/>
    <lineage>
        <taxon>Eukaryota</taxon>
        <taxon>Sar</taxon>
        <taxon>Alveolata</taxon>
        <taxon>Dinophyceae</taxon>
        <taxon>Gonyaulacales</taxon>
        <taxon>Pyrocystaceae</taxon>
        <taxon>Alexandrium</taxon>
    </lineage>
</organism>
<dbReference type="EMBL" id="HBGE01067687">
    <property type="protein sequence ID" value="CAD9163804.1"/>
    <property type="molecule type" value="Transcribed_RNA"/>
</dbReference>
<evidence type="ECO:0000256" key="1">
    <source>
        <dbReference type="SAM" id="Phobius"/>
    </source>
</evidence>
<keyword evidence="1" id="KW-0812">Transmembrane</keyword>
<sequence>MCADHGVVWFLNLVLSYVFPCIPWELFFFVPWTFAIMAHCVAKNPKGTVGTIGHLILFLTLFAGVYGGLAHPLGLIQAFDTLGGGDGICVVHPPPMGAVPFKLYYGYNRHPWCNLLALHVIFVSLVGWWFLFQLCSDRAAARKAGWLIMRPDAEARLLYKRCAVWFTVVGLSQAAPYFGAIYAIDDEKGGYSKRPFTPALVENAAAWSWILGGLYFTIRWSCSSTYAVSTAPEADKVQEIT</sequence>
<name>A0A7S1REM8_ALECA</name>
<feature type="transmembrane region" description="Helical" evidence="1">
    <location>
        <begin position="17"/>
        <end position="37"/>
    </location>
</feature>
<gene>
    <name evidence="2" type="ORF">ACAT0790_LOCUS40569</name>
</gene>
<dbReference type="AlphaFoldDB" id="A0A7S1REM8"/>